<evidence type="ECO:0000256" key="1">
    <source>
        <dbReference type="SAM" id="MobiDB-lite"/>
    </source>
</evidence>
<dbReference type="EMBL" id="JAVHJO010000012">
    <property type="protein sequence ID" value="KAK6532022.1"/>
    <property type="molecule type" value="Genomic_DNA"/>
</dbReference>
<gene>
    <name evidence="3" type="ORF">TWF694_003185</name>
</gene>
<dbReference type="AlphaFoldDB" id="A0AAV9X214"/>
<feature type="compositionally biased region" description="Polar residues" evidence="1">
    <location>
        <begin position="79"/>
        <end position="118"/>
    </location>
</feature>
<name>A0AAV9X214_9PEZI</name>
<feature type="transmembrane region" description="Helical" evidence="2">
    <location>
        <begin position="128"/>
        <end position="152"/>
    </location>
</feature>
<keyword evidence="2" id="KW-1133">Transmembrane helix</keyword>
<keyword evidence="2" id="KW-0812">Transmembrane</keyword>
<proteinExistence type="predicted"/>
<protein>
    <recommendedName>
        <fullName evidence="5">Mid2 domain-containing protein</fullName>
    </recommendedName>
</protein>
<keyword evidence="2" id="KW-0472">Membrane</keyword>
<evidence type="ECO:0000313" key="3">
    <source>
        <dbReference type="EMBL" id="KAK6532022.1"/>
    </source>
</evidence>
<feature type="compositionally biased region" description="Low complexity" evidence="1">
    <location>
        <begin position="64"/>
        <end position="74"/>
    </location>
</feature>
<reference evidence="3 4" key="1">
    <citation type="submission" date="2019-10" db="EMBL/GenBank/DDBJ databases">
        <authorList>
            <person name="Palmer J.M."/>
        </authorList>
    </citation>
    <scope>NUCLEOTIDE SEQUENCE [LARGE SCALE GENOMIC DNA]</scope>
    <source>
        <strain evidence="3 4">TWF694</strain>
    </source>
</reference>
<sequence>MWNSSGCGDDGCQFANGTAVFGHGSYCGEESYACDVQASPKGGCCPLGQVCIAPSGCQDYVPPASTTSAESTTAGRTEVQITTRAPNTTSQPNQAANTGTSGADPATSSIPSTQSTVASNSRGISEGAVIAIAIGCILVGLLISGFLLFFIFKKWGPWKRPQVKEVLENSTSVVKAPQELQGSSYEDRTYAASGHYGNNGWDVNSVGQGSETSWDSSKYSTETQKSWYELSATSRVPQGQFYNRQELQAHDDGQDSYRYNGPGLNRMI</sequence>
<dbReference type="Proteomes" id="UP001365542">
    <property type="component" value="Unassembled WGS sequence"/>
</dbReference>
<feature type="region of interest" description="Disordered" evidence="1">
    <location>
        <begin position="64"/>
        <end position="118"/>
    </location>
</feature>
<organism evidence="3 4">
    <name type="scientific">Orbilia ellipsospora</name>
    <dbReference type="NCBI Taxonomy" id="2528407"/>
    <lineage>
        <taxon>Eukaryota</taxon>
        <taxon>Fungi</taxon>
        <taxon>Dikarya</taxon>
        <taxon>Ascomycota</taxon>
        <taxon>Pezizomycotina</taxon>
        <taxon>Orbiliomycetes</taxon>
        <taxon>Orbiliales</taxon>
        <taxon>Orbiliaceae</taxon>
        <taxon>Orbilia</taxon>
    </lineage>
</organism>
<comment type="caution">
    <text evidence="3">The sequence shown here is derived from an EMBL/GenBank/DDBJ whole genome shotgun (WGS) entry which is preliminary data.</text>
</comment>
<evidence type="ECO:0008006" key="5">
    <source>
        <dbReference type="Google" id="ProtNLM"/>
    </source>
</evidence>
<evidence type="ECO:0000256" key="2">
    <source>
        <dbReference type="SAM" id="Phobius"/>
    </source>
</evidence>
<feature type="region of interest" description="Disordered" evidence="1">
    <location>
        <begin position="248"/>
        <end position="268"/>
    </location>
</feature>
<evidence type="ECO:0000313" key="4">
    <source>
        <dbReference type="Proteomes" id="UP001365542"/>
    </source>
</evidence>
<accession>A0AAV9X214</accession>
<keyword evidence="4" id="KW-1185">Reference proteome</keyword>